<dbReference type="Pfam" id="PF00293">
    <property type="entry name" value="NUDIX"/>
    <property type="match status" value="2"/>
</dbReference>
<evidence type="ECO:0000313" key="5">
    <source>
        <dbReference type="Proteomes" id="UP000319130"/>
    </source>
</evidence>
<feature type="domain" description="Nudix hydrolase" evidence="3">
    <location>
        <begin position="165"/>
        <end position="291"/>
    </location>
</feature>
<dbReference type="InterPro" id="IPR020084">
    <property type="entry name" value="NUDIX_hydrolase_CS"/>
</dbReference>
<dbReference type="GO" id="GO:0016787">
    <property type="term" value="F:hydrolase activity"/>
    <property type="evidence" value="ECO:0007669"/>
    <property type="project" value="UniProtKB-KW"/>
</dbReference>
<keyword evidence="1 2" id="KW-0378">Hydrolase</keyword>
<organism evidence="4 5">
    <name type="scientific">Aerophobetes bacterium</name>
    <dbReference type="NCBI Taxonomy" id="2030807"/>
    <lineage>
        <taxon>Bacteria</taxon>
        <taxon>Candidatus Aerophobota</taxon>
    </lineage>
</organism>
<dbReference type="InterPro" id="IPR020476">
    <property type="entry name" value="Nudix_hydrolase"/>
</dbReference>
<dbReference type="AlphaFoldDB" id="A0A523W523"/>
<dbReference type="CDD" id="cd18873">
    <property type="entry name" value="NUDIX_NadM_like"/>
    <property type="match status" value="1"/>
</dbReference>
<gene>
    <name evidence="4" type="ORF">E3J48_05150</name>
</gene>
<dbReference type="EMBL" id="SOIZ01000222">
    <property type="protein sequence ID" value="TET61909.1"/>
    <property type="molecule type" value="Genomic_DNA"/>
</dbReference>
<dbReference type="CDD" id="cd02883">
    <property type="entry name" value="NUDIX_Hydrolase"/>
    <property type="match status" value="1"/>
</dbReference>
<reference evidence="4 5" key="1">
    <citation type="submission" date="2019-03" db="EMBL/GenBank/DDBJ databases">
        <title>Metabolic potential of uncultured bacteria and archaea associated with petroleum seepage in deep-sea sediments.</title>
        <authorList>
            <person name="Dong X."/>
            <person name="Hubert C."/>
        </authorList>
    </citation>
    <scope>NUCLEOTIDE SEQUENCE [LARGE SCALE GENOMIC DNA]</scope>
    <source>
        <strain evidence="4">E29_bin52</strain>
    </source>
</reference>
<comment type="caution">
    <text evidence="4">The sequence shown here is derived from an EMBL/GenBank/DDBJ whole genome shotgun (WGS) entry which is preliminary data.</text>
</comment>
<evidence type="ECO:0000259" key="3">
    <source>
        <dbReference type="PROSITE" id="PS51462"/>
    </source>
</evidence>
<evidence type="ECO:0000313" key="4">
    <source>
        <dbReference type="EMBL" id="TET61909.1"/>
    </source>
</evidence>
<evidence type="ECO:0000256" key="1">
    <source>
        <dbReference type="ARBA" id="ARBA00022801"/>
    </source>
</evidence>
<dbReference type="PANTHER" id="PTHR43736">
    <property type="entry name" value="ADP-RIBOSE PYROPHOSPHATASE"/>
    <property type="match status" value="1"/>
</dbReference>
<dbReference type="Gene3D" id="2.20.70.10">
    <property type="match status" value="1"/>
</dbReference>
<proteinExistence type="inferred from homology"/>
<dbReference type="PANTHER" id="PTHR43736:SF1">
    <property type="entry name" value="DIHYDRONEOPTERIN TRIPHOSPHATE DIPHOSPHATASE"/>
    <property type="match status" value="1"/>
</dbReference>
<name>A0A523W523_UNCAE</name>
<dbReference type="Proteomes" id="UP000319130">
    <property type="component" value="Unassembled WGS sequence"/>
</dbReference>
<protein>
    <submittedName>
        <fullName evidence="4">NUDIX hydrolase</fullName>
    </submittedName>
</protein>
<dbReference type="SUPFAM" id="SSF55811">
    <property type="entry name" value="Nudix"/>
    <property type="match status" value="2"/>
</dbReference>
<dbReference type="PRINTS" id="PR00502">
    <property type="entry name" value="NUDIXFAMILY"/>
</dbReference>
<dbReference type="InterPro" id="IPR015797">
    <property type="entry name" value="NUDIX_hydrolase-like_dom_sf"/>
</dbReference>
<feature type="domain" description="Nudix hydrolase" evidence="3">
    <location>
        <begin position="33"/>
        <end position="161"/>
    </location>
</feature>
<evidence type="ECO:0000256" key="2">
    <source>
        <dbReference type="RuleBase" id="RU003476"/>
    </source>
</evidence>
<dbReference type="PROSITE" id="PS00893">
    <property type="entry name" value="NUDIX_BOX"/>
    <property type="match status" value="2"/>
</dbReference>
<dbReference type="Gene3D" id="3.90.79.10">
    <property type="entry name" value="Nucleoside Triphosphate Pyrophosphohydrolase"/>
    <property type="match status" value="2"/>
</dbReference>
<dbReference type="PROSITE" id="PS51462">
    <property type="entry name" value="NUDIX"/>
    <property type="match status" value="2"/>
</dbReference>
<sequence length="305" mass="34370">MQYCTECGHVLQKKEIEGSLRFVCPGCRRIHYQNPLPVVAAVISKNGKESVLLIKRRLEPGRGKWALPGGFVEKDESASQAMVREIREEIGIKGRVEGLIGVYQGKTRLYGSAVVIGYKVASLSRDFSPGNEVEEIRFFCTSRLPSLAFTSHQKLLLDFHHTFRTPIPTVDAIIEKDGGIVLIQRKNPPYGWALPGGFVDYGESLEKAVKREVREETNLEVQNLRQFRSYSDPARDPRFHTISTVFIAEGMGKLEPKDDAKKTSVIREGRFPKRVAFDHREILEDYFGAKRPASRKDMGSSKCLG</sequence>
<dbReference type="InterPro" id="IPR000086">
    <property type="entry name" value="NUDIX_hydrolase_dom"/>
</dbReference>
<comment type="similarity">
    <text evidence="2">Belongs to the Nudix hydrolase family.</text>
</comment>
<accession>A0A523W523</accession>